<proteinExistence type="inferred from homology"/>
<dbReference type="FunFam" id="1.10.630.10:FF:000018">
    <property type="entry name" value="Cytochrome P450 monooxygenase"/>
    <property type="match status" value="1"/>
</dbReference>
<dbReference type="RefSeq" id="WP_097803471.1">
    <property type="nucleotide sequence ID" value="NZ_FXYH01000003.1"/>
</dbReference>
<evidence type="ECO:0000256" key="5">
    <source>
        <dbReference type="ARBA" id="ARBA00023004"/>
    </source>
</evidence>
<dbReference type="InterPro" id="IPR036396">
    <property type="entry name" value="Cyt_P450_sf"/>
</dbReference>
<keyword evidence="5 8" id="KW-0408">Iron</keyword>
<dbReference type="Pfam" id="PF00067">
    <property type="entry name" value="p450"/>
    <property type="match status" value="1"/>
</dbReference>
<keyword evidence="3 8" id="KW-0479">Metal-binding</keyword>
<keyword evidence="10" id="KW-1185">Reference proteome</keyword>
<dbReference type="CDD" id="cd20625">
    <property type="entry name" value="CYP164-like"/>
    <property type="match status" value="1"/>
</dbReference>
<dbReference type="EC" id="1.14.15.12" evidence="9"/>
<dbReference type="InterPro" id="IPR001128">
    <property type="entry name" value="Cyt_P450"/>
</dbReference>
<keyword evidence="6 8" id="KW-0503">Monooxygenase</keyword>
<dbReference type="GO" id="GO:0004497">
    <property type="term" value="F:monooxygenase activity"/>
    <property type="evidence" value="ECO:0007669"/>
    <property type="project" value="UniProtKB-KW"/>
</dbReference>
<dbReference type="PANTHER" id="PTHR46696:SF1">
    <property type="entry name" value="CYTOCHROME P450 YJIB-RELATED"/>
    <property type="match status" value="1"/>
</dbReference>
<evidence type="ECO:0000256" key="4">
    <source>
        <dbReference type="ARBA" id="ARBA00023002"/>
    </source>
</evidence>
<evidence type="ECO:0000256" key="7">
    <source>
        <dbReference type="ARBA" id="ARBA00043906"/>
    </source>
</evidence>
<comment type="function">
    <text evidence="7">Cytochromes P450 are a group of heme-thiolate monooxygenases. They oxidize a variety of structurally unrelated compounds, including steroids, fatty acids, and xenobiotics.</text>
</comment>
<name>A0A238K2H7_9RHOB</name>
<dbReference type="GO" id="GO:0020037">
    <property type="term" value="F:heme binding"/>
    <property type="evidence" value="ECO:0007669"/>
    <property type="project" value="InterPro"/>
</dbReference>
<organism evidence="9 10">
    <name type="scientific">Pelagimonas varians</name>
    <dbReference type="NCBI Taxonomy" id="696760"/>
    <lineage>
        <taxon>Bacteria</taxon>
        <taxon>Pseudomonadati</taxon>
        <taxon>Pseudomonadota</taxon>
        <taxon>Alphaproteobacteria</taxon>
        <taxon>Rhodobacterales</taxon>
        <taxon>Roseobacteraceae</taxon>
        <taxon>Pelagimonas</taxon>
    </lineage>
</organism>
<dbReference type="PROSITE" id="PS00086">
    <property type="entry name" value="CYTOCHROME_P450"/>
    <property type="match status" value="1"/>
</dbReference>
<dbReference type="PRINTS" id="PR00359">
    <property type="entry name" value="BP450"/>
</dbReference>
<evidence type="ECO:0000256" key="1">
    <source>
        <dbReference type="ARBA" id="ARBA00010617"/>
    </source>
</evidence>
<protein>
    <submittedName>
        <fullName evidence="9">Biotin biosynthesis cytochrome P450</fullName>
        <ecNumber evidence="9">1.14.15.12</ecNumber>
    </submittedName>
</protein>
<dbReference type="Proteomes" id="UP000220836">
    <property type="component" value="Unassembled WGS sequence"/>
</dbReference>
<evidence type="ECO:0000256" key="2">
    <source>
        <dbReference type="ARBA" id="ARBA00022617"/>
    </source>
</evidence>
<keyword evidence="4 8" id="KW-0560">Oxidoreductase</keyword>
<dbReference type="EMBL" id="FXYH01000003">
    <property type="protein sequence ID" value="SMX37108.1"/>
    <property type="molecule type" value="Genomic_DNA"/>
</dbReference>
<comment type="similarity">
    <text evidence="1 8">Belongs to the cytochrome P450 family.</text>
</comment>
<evidence type="ECO:0000313" key="10">
    <source>
        <dbReference type="Proteomes" id="UP000220836"/>
    </source>
</evidence>
<gene>
    <name evidence="9" type="primary">bioI_1</name>
    <name evidence="9" type="ORF">PEV8663_00923</name>
</gene>
<dbReference type="InterPro" id="IPR017972">
    <property type="entry name" value="Cyt_P450_CS"/>
</dbReference>
<accession>A0A238K2H7</accession>
<keyword evidence="2 8" id="KW-0349">Heme</keyword>
<dbReference type="Gene3D" id="1.10.630.10">
    <property type="entry name" value="Cytochrome P450"/>
    <property type="match status" value="1"/>
</dbReference>
<evidence type="ECO:0000256" key="8">
    <source>
        <dbReference type="RuleBase" id="RU000461"/>
    </source>
</evidence>
<dbReference type="PANTHER" id="PTHR46696">
    <property type="entry name" value="P450, PUTATIVE (EUROFUNG)-RELATED"/>
    <property type="match status" value="1"/>
</dbReference>
<dbReference type="InterPro" id="IPR002397">
    <property type="entry name" value="Cyt_P450_B"/>
</dbReference>
<evidence type="ECO:0000256" key="3">
    <source>
        <dbReference type="ARBA" id="ARBA00022723"/>
    </source>
</evidence>
<reference evidence="9 10" key="1">
    <citation type="submission" date="2017-05" db="EMBL/GenBank/DDBJ databases">
        <authorList>
            <person name="Song R."/>
            <person name="Chenine A.L."/>
            <person name="Ruprecht R.M."/>
        </authorList>
    </citation>
    <scope>NUCLEOTIDE SEQUENCE [LARGE SCALE GENOMIC DNA]</scope>
    <source>
        <strain evidence="9 10">CECT 8663</strain>
    </source>
</reference>
<dbReference type="OrthoDB" id="9801155at2"/>
<dbReference type="GO" id="GO:0016705">
    <property type="term" value="F:oxidoreductase activity, acting on paired donors, with incorporation or reduction of molecular oxygen"/>
    <property type="evidence" value="ECO:0007669"/>
    <property type="project" value="InterPro"/>
</dbReference>
<dbReference type="GO" id="GO:0005506">
    <property type="term" value="F:iron ion binding"/>
    <property type="evidence" value="ECO:0007669"/>
    <property type="project" value="InterPro"/>
</dbReference>
<evidence type="ECO:0000313" key="9">
    <source>
        <dbReference type="EMBL" id="SMX37108.1"/>
    </source>
</evidence>
<dbReference type="AlphaFoldDB" id="A0A238K2H7"/>
<dbReference type="SUPFAM" id="SSF48264">
    <property type="entry name" value="Cytochrome P450"/>
    <property type="match status" value="1"/>
</dbReference>
<evidence type="ECO:0000256" key="6">
    <source>
        <dbReference type="ARBA" id="ARBA00023033"/>
    </source>
</evidence>
<sequence>MTSEQIIFDPRSAEFAADPYPVYAALRQLETPYYYEDVDSWMLTKMADVEAVASDRSMVRSLDDQLSEAERKAAQRKINWHEMPFHERFVQTNLLESEGAVHHRLRTVVFREFTKSMIARQREAIQSFVDGKLEALTDLGEFDFIEDFAAHVPGHIIGRLLGVPDEHCPQLRIWSENVVRFFDIGRDDTDKAIAEQATKEFYLFLMDLVAERRKNPQEDLLSQMMLHREAGRLSEDELIATAMLILMAGHGSTIDVLGSGMHALLRFPGQHQKLRADPALVGTAVQEMFRYEAPLPYFHRFATKDCEIGGRSFKAGTRFGLLYGAANRDPARFELPDMFDITRSPNRHIAFGKGAHLCLGNHLAALDMDVIFSTLNQRFAKIELAGGPPEYKRGLSVRGPKSLRIAVTPV</sequence>